<evidence type="ECO:0000313" key="7">
    <source>
        <dbReference type="Proteomes" id="UP000288805"/>
    </source>
</evidence>
<dbReference type="PANTHER" id="PTHR33137:SF4">
    <property type="entry name" value="MEDIATOR OF RNA POLYMERASE II TRANSCRIPTION SUBUNIT 15A-RELATED"/>
    <property type="match status" value="1"/>
</dbReference>
<sequence length="180" mass="19913">MTLPTRNAGVSVQPFSHPTLSWPRVPLTFSFLYGKLISFSSAFFFSLILFSLLWNWELKDTNNQRPAQAEPVMDGGDWRTQLPPDCRQRIANKIMGTLKRHLPVSGPEGLHELRKIAERLEEKIYSAATSQMLTMETKSCNAATNSLPSNSAGPNKKSSNGKKSAAGKKSTAGKKSCRSR</sequence>
<comment type="caution">
    <text evidence="6">The sequence shown here is derived from an EMBL/GenBank/DDBJ whole genome shotgun (WGS) entry which is preliminary data.</text>
</comment>
<comment type="subcellular location">
    <subcellularLocation>
        <location evidence="1">Nucleus</location>
    </subcellularLocation>
</comment>
<feature type="compositionally biased region" description="Basic residues" evidence="3">
    <location>
        <begin position="171"/>
        <end position="180"/>
    </location>
</feature>
<dbReference type="EMBL" id="QGNW01000125">
    <property type="protein sequence ID" value="RVW93999.1"/>
    <property type="molecule type" value="Genomic_DNA"/>
</dbReference>
<protein>
    <submittedName>
        <fullName evidence="6">Mediator of RNA polymerase II transcription subunit 15a</fullName>
    </submittedName>
</protein>
<keyword evidence="4" id="KW-1133">Transmembrane helix</keyword>
<dbReference type="Proteomes" id="UP000288805">
    <property type="component" value="Unassembled WGS sequence"/>
</dbReference>
<organism evidence="6 7">
    <name type="scientific">Vitis vinifera</name>
    <name type="common">Grape</name>
    <dbReference type="NCBI Taxonomy" id="29760"/>
    <lineage>
        <taxon>Eukaryota</taxon>
        <taxon>Viridiplantae</taxon>
        <taxon>Streptophyta</taxon>
        <taxon>Embryophyta</taxon>
        <taxon>Tracheophyta</taxon>
        <taxon>Spermatophyta</taxon>
        <taxon>Magnoliopsida</taxon>
        <taxon>eudicotyledons</taxon>
        <taxon>Gunneridae</taxon>
        <taxon>Pentapetalae</taxon>
        <taxon>rosids</taxon>
        <taxon>Vitales</taxon>
        <taxon>Vitaceae</taxon>
        <taxon>Viteae</taxon>
        <taxon>Vitis</taxon>
    </lineage>
</organism>
<feature type="region of interest" description="Disordered" evidence="3">
    <location>
        <begin position="139"/>
        <end position="180"/>
    </location>
</feature>
<dbReference type="PANTHER" id="PTHR33137">
    <property type="entry name" value="MEDIATOR OF RNA POLYMERASE II TRANSCRIPTION SUBUNIT 15A-RELATED"/>
    <property type="match status" value="1"/>
</dbReference>
<evidence type="ECO:0000256" key="2">
    <source>
        <dbReference type="ARBA" id="ARBA00023242"/>
    </source>
</evidence>
<reference evidence="6 7" key="1">
    <citation type="journal article" date="2018" name="PLoS Genet.">
        <title>Population sequencing reveals clonal diversity and ancestral inbreeding in the grapevine cultivar Chardonnay.</title>
        <authorList>
            <person name="Roach M.J."/>
            <person name="Johnson D.L."/>
            <person name="Bohlmann J."/>
            <person name="van Vuuren H.J."/>
            <person name="Jones S.J."/>
            <person name="Pretorius I.S."/>
            <person name="Schmidt S.A."/>
            <person name="Borneman A.R."/>
        </authorList>
    </citation>
    <scope>NUCLEOTIDE SEQUENCE [LARGE SCALE GENOMIC DNA]</scope>
    <source>
        <strain evidence="7">cv. Chardonnay</strain>
        <tissue evidence="6">Leaf</tissue>
    </source>
</reference>
<gene>
    <name evidence="6" type="primary">MED15A_7</name>
    <name evidence="6" type="ORF">CK203_034053</name>
</gene>
<proteinExistence type="predicted"/>
<name>A0A438IBE8_VITVI</name>
<evidence type="ECO:0000259" key="5">
    <source>
        <dbReference type="Pfam" id="PF16987"/>
    </source>
</evidence>
<evidence type="ECO:0000256" key="3">
    <source>
        <dbReference type="SAM" id="MobiDB-lite"/>
    </source>
</evidence>
<feature type="transmembrane region" description="Helical" evidence="4">
    <location>
        <begin position="36"/>
        <end position="56"/>
    </location>
</feature>
<feature type="compositionally biased region" description="Low complexity" evidence="3">
    <location>
        <begin position="149"/>
        <end position="170"/>
    </location>
</feature>
<dbReference type="GO" id="GO:0003713">
    <property type="term" value="F:transcription coactivator activity"/>
    <property type="evidence" value="ECO:0007669"/>
    <property type="project" value="InterPro"/>
</dbReference>
<evidence type="ECO:0000313" key="6">
    <source>
        <dbReference type="EMBL" id="RVW93999.1"/>
    </source>
</evidence>
<keyword evidence="2" id="KW-0539">Nucleus</keyword>
<evidence type="ECO:0000256" key="1">
    <source>
        <dbReference type="ARBA" id="ARBA00004123"/>
    </source>
</evidence>
<feature type="domain" description="Mediator complex subunit 15 KIX" evidence="5">
    <location>
        <begin position="76"/>
        <end position="144"/>
    </location>
</feature>
<dbReference type="GO" id="GO:0005634">
    <property type="term" value="C:nucleus"/>
    <property type="evidence" value="ECO:0007669"/>
    <property type="project" value="UniProtKB-SubCell"/>
</dbReference>
<keyword evidence="4" id="KW-0812">Transmembrane</keyword>
<dbReference type="InterPro" id="IPR044661">
    <property type="entry name" value="MED15a/b/c-like"/>
</dbReference>
<evidence type="ECO:0000256" key="4">
    <source>
        <dbReference type="SAM" id="Phobius"/>
    </source>
</evidence>
<accession>A0A438IBE8</accession>
<keyword evidence="4" id="KW-0472">Membrane</keyword>
<dbReference type="InterPro" id="IPR036529">
    <property type="entry name" value="KIX_dom_sf"/>
</dbReference>
<dbReference type="GO" id="GO:0031490">
    <property type="term" value="F:chromatin DNA binding"/>
    <property type="evidence" value="ECO:0007669"/>
    <property type="project" value="InterPro"/>
</dbReference>
<dbReference type="Gene3D" id="1.10.246.20">
    <property type="entry name" value="Coactivator CBP, KIX domain"/>
    <property type="match status" value="1"/>
</dbReference>
<dbReference type="FunFam" id="1.10.246.20:FF:000003">
    <property type="entry name" value="Mediator of RNA polymerase II transcription subunit 15a"/>
    <property type="match status" value="1"/>
</dbReference>
<dbReference type="Pfam" id="PF16987">
    <property type="entry name" value="KIX_2"/>
    <property type="match status" value="1"/>
</dbReference>
<dbReference type="InterPro" id="IPR036546">
    <property type="entry name" value="MED15_KIX"/>
</dbReference>
<dbReference type="AlphaFoldDB" id="A0A438IBE8"/>
<feature type="compositionally biased region" description="Polar residues" evidence="3">
    <location>
        <begin position="139"/>
        <end position="148"/>
    </location>
</feature>